<sequence>MTTPFALSEIHKDFLDTQEQAEIDKERWIDDEAQRLLSYFPDHLHYFRHWNLHPEVRKCCAHPEAGEEYVSFISALAYLQAARNYNLQVELGWEATAE</sequence>
<dbReference type="Proteomes" id="UP000426772">
    <property type="component" value="Unassembled WGS sequence"/>
</dbReference>
<proteinExistence type="predicted"/>
<keyword evidence="2" id="KW-1185">Reference proteome</keyword>
<evidence type="ECO:0000313" key="2">
    <source>
        <dbReference type="Proteomes" id="UP000426772"/>
    </source>
</evidence>
<protein>
    <submittedName>
        <fullName evidence="1">Host nuclease inhibitor GamL</fullName>
    </submittedName>
</protein>
<reference evidence="1 2" key="1">
    <citation type="submission" date="2018-10" db="EMBL/GenBank/DDBJ databases">
        <title>Draft genome sequence of Pantoea vagans isolated from corpses of the sugarcane aphid Melanaphis sacchari Zehntner.</title>
        <authorList>
            <person name="Toledo E."/>
            <person name="Pena G."/>
            <person name="Lozano L."/>
        </authorList>
    </citation>
    <scope>NUCLEOTIDE SEQUENCE [LARGE SCALE GENOMIC DNA]</scope>
    <source>
        <strain evidence="1 2">ET-90</strain>
    </source>
</reference>
<organism evidence="1 2">
    <name type="scientific">Pantoea vagans</name>
    <dbReference type="NCBI Taxonomy" id="470934"/>
    <lineage>
        <taxon>Bacteria</taxon>
        <taxon>Pseudomonadati</taxon>
        <taxon>Pseudomonadota</taxon>
        <taxon>Gammaproteobacteria</taxon>
        <taxon>Enterobacterales</taxon>
        <taxon>Erwiniaceae</taxon>
        <taxon>Pantoea</taxon>
    </lineage>
</organism>
<dbReference type="RefSeq" id="WP_147788685.1">
    <property type="nucleotide sequence ID" value="NZ_RCNL01000002.1"/>
</dbReference>
<dbReference type="InterPro" id="IPR049911">
    <property type="entry name" value="GamL-like"/>
</dbReference>
<gene>
    <name evidence="1" type="primary">gamL</name>
    <name evidence="1" type="ORF">D9O29_05500</name>
</gene>
<evidence type="ECO:0000313" key="1">
    <source>
        <dbReference type="EMBL" id="TXL79730.1"/>
    </source>
</evidence>
<accession>A0ABY3LIS4</accession>
<dbReference type="EMBL" id="RCNL01000002">
    <property type="protein sequence ID" value="TXL79730.1"/>
    <property type="molecule type" value="Genomic_DNA"/>
</dbReference>
<dbReference type="NCBIfam" id="NF033500">
    <property type="entry name" value="phi80_GamL"/>
    <property type="match status" value="1"/>
</dbReference>
<comment type="caution">
    <text evidence="1">The sequence shown here is derived from an EMBL/GenBank/DDBJ whole genome shotgun (WGS) entry which is preliminary data.</text>
</comment>
<name>A0ABY3LIS4_9GAMM</name>